<gene>
    <name evidence="1" type="ORF">LX95_02521</name>
</gene>
<dbReference type="Proteomes" id="UP000249542">
    <property type="component" value="Unassembled WGS sequence"/>
</dbReference>
<sequence>MKTQSHFSLNKKQRNGILFFWVVIVLIFIGICYQDTLFPLPENKIVQDEQAQLIQHKIDSLAEAKTKKKFKIFPFNPNYISDHKGYTLGMSLDEIDRLHQYREQNKWINSIQDFKKVTQVSDSLLNTISPYFKFPEWVKENKKNTSHKRGATPHHLKSDLNHATEKDLISVNGIGQTLSNRIIRYRVRIGGFIDDIQIKDIYGLPYETEQNLLDKFTVKTKNKPTLLNINSATVIQLTEIPYFDYELARRIINYRKLNEKITTFEELIKIDGFPSHKIDRIQLYLTIE</sequence>
<reference evidence="1 2" key="1">
    <citation type="submission" date="2018-06" db="EMBL/GenBank/DDBJ databases">
        <title>Genomic Encyclopedia of Archaeal and Bacterial Type Strains, Phase II (KMG-II): from individual species to whole genera.</title>
        <authorList>
            <person name="Goeker M."/>
        </authorList>
    </citation>
    <scope>NUCLEOTIDE SEQUENCE [LARGE SCALE GENOMIC DNA]</scope>
    <source>
        <strain evidence="1 2">DSM 15361</strain>
    </source>
</reference>
<name>A0A2W7I064_9FLAO</name>
<dbReference type="GO" id="GO:0015627">
    <property type="term" value="C:type II protein secretion system complex"/>
    <property type="evidence" value="ECO:0007669"/>
    <property type="project" value="TreeGrafter"/>
</dbReference>
<dbReference type="PANTHER" id="PTHR21180:SF32">
    <property type="entry name" value="ENDONUCLEASE_EXONUCLEASE_PHOSPHATASE FAMILY DOMAIN-CONTAINING PROTEIN 1"/>
    <property type="match status" value="1"/>
</dbReference>
<dbReference type="GO" id="GO:0003677">
    <property type="term" value="F:DNA binding"/>
    <property type="evidence" value="ECO:0007669"/>
    <property type="project" value="UniProtKB-KW"/>
</dbReference>
<dbReference type="Gene3D" id="1.10.150.280">
    <property type="entry name" value="AF1531-like domain"/>
    <property type="match status" value="2"/>
</dbReference>
<dbReference type="EMBL" id="QKYV01000007">
    <property type="protein sequence ID" value="PZW38852.1"/>
    <property type="molecule type" value="Genomic_DNA"/>
</dbReference>
<dbReference type="InterPro" id="IPR010994">
    <property type="entry name" value="RuvA_2-like"/>
</dbReference>
<accession>A0A2W7I064</accession>
<dbReference type="Pfam" id="PF12836">
    <property type="entry name" value="HHH_3"/>
    <property type="match status" value="2"/>
</dbReference>
<dbReference type="PANTHER" id="PTHR21180">
    <property type="entry name" value="ENDONUCLEASE/EXONUCLEASE/PHOSPHATASE FAMILY DOMAIN-CONTAINING PROTEIN 1"/>
    <property type="match status" value="1"/>
</dbReference>
<dbReference type="GO" id="GO:0015628">
    <property type="term" value="P:protein secretion by the type II secretion system"/>
    <property type="evidence" value="ECO:0007669"/>
    <property type="project" value="TreeGrafter"/>
</dbReference>
<dbReference type="InterPro" id="IPR051675">
    <property type="entry name" value="Endo/Exo/Phosphatase_dom_1"/>
</dbReference>
<evidence type="ECO:0000313" key="1">
    <source>
        <dbReference type="EMBL" id="PZW38852.1"/>
    </source>
</evidence>
<evidence type="ECO:0000313" key="2">
    <source>
        <dbReference type="Proteomes" id="UP000249542"/>
    </source>
</evidence>
<keyword evidence="2" id="KW-1185">Reference proteome</keyword>
<protein>
    <submittedName>
        <fullName evidence="1">DNA uptake protein ComE-like DNA-binding protein</fullName>
    </submittedName>
</protein>
<keyword evidence="1" id="KW-0238">DNA-binding</keyword>
<dbReference type="SUPFAM" id="SSF47781">
    <property type="entry name" value="RuvA domain 2-like"/>
    <property type="match status" value="3"/>
</dbReference>
<dbReference type="RefSeq" id="WP_111541787.1">
    <property type="nucleotide sequence ID" value="NZ_QKYV01000007.1"/>
</dbReference>
<dbReference type="AlphaFoldDB" id="A0A2W7I064"/>
<comment type="caution">
    <text evidence="1">The sequence shown here is derived from an EMBL/GenBank/DDBJ whole genome shotgun (WGS) entry which is preliminary data.</text>
</comment>
<proteinExistence type="predicted"/>
<organism evidence="1 2">
    <name type="scientific">Mesonia algae</name>
    <dbReference type="NCBI Taxonomy" id="213248"/>
    <lineage>
        <taxon>Bacteria</taxon>
        <taxon>Pseudomonadati</taxon>
        <taxon>Bacteroidota</taxon>
        <taxon>Flavobacteriia</taxon>
        <taxon>Flavobacteriales</taxon>
        <taxon>Flavobacteriaceae</taxon>
        <taxon>Mesonia</taxon>
    </lineage>
</organism>